<dbReference type="Proteomes" id="UP000031036">
    <property type="component" value="Unassembled WGS sequence"/>
</dbReference>
<accession>A0A0B2VD04</accession>
<keyword evidence="3" id="KW-1185">Reference proteome</keyword>
<organism evidence="2 3">
    <name type="scientific">Toxocara canis</name>
    <name type="common">Canine roundworm</name>
    <dbReference type="NCBI Taxonomy" id="6265"/>
    <lineage>
        <taxon>Eukaryota</taxon>
        <taxon>Metazoa</taxon>
        <taxon>Ecdysozoa</taxon>
        <taxon>Nematoda</taxon>
        <taxon>Chromadorea</taxon>
        <taxon>Rhabditida</taxon>
        <taxon>Spirurina</taxon>
        <taxon>Ascaridomorpha</taxon>
        <taxon>Ascaridoidea</taxon>
        <taxon>Toxocaridae</taxon>
        <taxon>Toxocara</taxon>
    </lineage>
</organism>
<reference evidence="2 3" key="1">
    <citation type="submission" date="2014-11" db="EMBL/GenBank/DDBJ databases">
        <title>Genetic blueprint of the zoonotic pathogen Toxocara canis.</title>
        <authorList>
            <person name="Zhu X.-Q."/>
            <person name="Korhonen P.K."/>
            <person name="Cai H."/>
            <person name="Young N.D."/>
            <person name="Nejsum P."/>
            <person name="von Samson-Himmelstjerna G."/>
            <person name="Boag P.R."/>
            <person name="Tan P."/>
            <person name="Li Q."/>
            <person name="Min J."/>
            <person name="Yang Y."/>
            <person name="Wang X."/>
            <person name="Fang X."/>
            <person name="Hall R.S."/>
            <person name="Hofmann A."/>
            <person name="Sternberg P.W."/>
            <person name="Jex A.R."/>
            <person name="Gasser R.B."/>
        </authorList>
    </citation>
    <scope>NUCLEOTIDE SEQUENCE [LARGE SCALE GENOMIC DNA]</scope>
    <source>
        <strain evidence="2">PN_DK_2014</strain>
    </source>
</reference>
<evidence type="ECO:0000256" key="1">
    <source>
        <dbReference type="SAM" id="MobiDB-lite"/>
    </source>
</evidence>
<dbReference type="EMBL" id="JPKZ01001920">
    <property type="protein sequence ID" value="KHN79413.1"/>
    <property type="molecule type" value="Genomic_DNA"/>
</dbReference>
<gene>
    <name evidence="2" type="ORF">Tcan_03843</name>
</gene>
<proteinExistence type="predicted"/>
<evidence type="ECO:0000313" key="3">
    <source>
        <dbReference type="Proteomes" id="UP000031036"/>
    </source>
</evidence>
<comment type="caution">
    <text evidence="2">The sequence shown here is derived from an EMBL/GenBank/DDBJ whole genome shotgun (WGS) entry which is preliminary data.</text>
</comment>
<evidence type="ECO:0000313" key="2">
    <source>
        <dbReference type="EMBL" id="KHN79413.1"/>
    </source>
</evidence>
<protein>
    <submittedName>
        <fullName evidence="2">Uncharacterized protein</fullName>
    </submittedName>
</protein>
<feature type="region of interest" description="Disordered" evidence="1">
    <location>
        <begin position="762"/>
        <end position="782"/>
    </location>
</feature>
<feature type="region of interest" description="Disordered" evidence="1">
    <location>
        <begin position="717"/>
        <end position="747"/>
    </location>
</feature>
<dbReference type="OMA" id="KQGLPEM"/>
<dbReference type="OrthoDB" id="5865157at2759"/>
<dbReference type="AlphaFoldDB" id="A0A0B2VD04"/>
<sequence>MLSAQMQTNAVVMNKRKNCSNTNEAPRRFGSLFSHRQELASLMGEKQKWLEAQRKASLLISPYKIDEWNVMPKFAGLFRKVARTAMPAEQHQAQLALIEQIVQESIIIEWPKMISGLGNSKNGELDGTIEVDHAPLIHRARNVVKCRTSHPTMRVRVCAIAKPEEDDNDSQPRVVEAFFRATLVKLSGDCSERQVAGRLILTQREGTPATKSQDQNGAIVNADGKLIASQAAPGIHSYILLEQYGEVAKTTPFKYEQGILCATFPEMGVTLNSMVDRRQLATRYAIQVEAAINLDNKLVVKHTILSHPFLIAITNDQTEPLLISIFWQRLLNFDQLPEMTYLQAESPSKTEPPVPWRIVQEVLRNFVKAQYPLARSLDTDELLHLQCMLFFPRIAKCHRNEAKLEALELELLKNVRPDAEFAGAAKLANRLRREAVADDVLVEKRELMQDKCISLADQSTELRHTLWQWMYRATEMIMDVGHKLCPSPATFEKKCKQGTKAKKQSATCDDYQTMLSLFNSRTITFSGAKSVLKVYKTLYANDVKNKYVTKAIMIRFCDENPGHLSFAFNNPDEPGGRPLMGSLSSDQIKEFKQGLPEVLMDEPFPKQYERIVRFELDRSDSFEKHVACIPKKNSIFHNYNTLRLQNDCIRTHDSQCVRINALTGERLDTNKNADFALPNPFLPQIAQLQQQACLQLALQSPILLNLFNTSTSTEYVETDTETLTPPALSTDFGNESREHERSSASLVDDAPLSRPQIVISPPQNEKATSVITDSAPSTSLGTSVLEKTNDDAFIGTKSENNEQPLDLSPKRRKIEEEATSYTTPTYELPIYTTSNLCCSKW</sequence>
<name>A0A0B2VD04_TOXCA</name>